<sequence length="423" mass="47921">MTATLVYTQDVELDSYKFGEGLRFTADEGHKIRISGYVQPYAESKQYTEADANESMNRFRMRRLRLRMDGVLPDERFSYRFQVDLSGASEVGDAQSTNNYLLDAYVSYNITNRIKLSFGQRSTYTDNRELFMSSRTLQLVERSRLTSAFSSIREFGFFAQGNFRTGGGSYLKPYFVLTNGDGKNAFDKDHGGLKVGGRIDFLPFGLFTNLGQFRQADVMRELIPKIVVGVNYSKNNGMSSRRGRESGAILYLNDANEESLPDYTKYGADFMIKYKGFSMLGEYIKTEADVPKDITQRVRNNGSTSTTFDVNGSQDVENYVKGRMMLGTAYNIQFGYLFKNGFSVDGRYTQLEADDNSFLNNGTFYNRPEYYTIGLGKYLARNYGTKIQASYTYVKANPGINDLNGNPIAGDEWIARLIVTFSL</sequence>
<proteinExistence type="predicted"/>
<reference evidence="1" key="2">
    <citation type="submission" date="2012-02" db="EMBL/GenBank/DDBJ databases">
        <authorList>
            <person name="Genoscope - CEA"/>
        </authorList>
    </citation>
    <scope>NUCLEOTIDE SEQUENCE</scope>
</reference>
<dbReference type="InterPro" id="IPR023614">
    <property type="entry name" value="Porin_dom_sf"/>
</dbReference>
<dbReference type="InterPro" id="IPR010870">
    <property type="entry name" value="Porin_O/P"/>
</dbReference>
<dbReference type="EMBL" id="FO117614">
    <property type="protein sequence ID" value="CCG00645.1"/>
    <property type="molecule type" value="Genomic_DNA"/>
</dbReference>
<dbReference type="Gene3D" id="2.40.160.10">
    <property type="entry name" value="Porin"/>
    <property type="match status" value="1"/>
</dbReference>
<name>H6RHY4_9BACT</name>
<dbReference type="AlphaFoldDB" id="H6RHY4"/>
<dbReference type="SUPFAM" id="SSF56935">
    <property type="entry name" value="Porins"/>
    <property type="match status" value="1"/>
</dbReference>
<protein>
    <submittedName>
        <fullName evidence="1">Phosphate-selective porin O and P</fullName>
    </submittedName>
</protein>
<evidence type="ECO:0000313" key="1">
    <source>
        <dbReference type="EMBL" id="CCG00645.1"/>
    </source>
</evidence>
<organism evidence="1">
    <name type="scientific">uncultured Flavobacteriia bacterium</name>
    <dbReference type="NCBI Taxonomy" id="212695"/>
    <lineage>
        <taxon>Bacteria</taxon>
        <taxon>Pseudomonadati</taxon>
        <taxon>Bacteroidota</taxon>
        <taxon>Flavobacteriia</taxon>
        <taxon>environmental samples</taxon>
    </lineage>
</organism>
<reference evidence="1" key="1">
    <citation type="journal article" date="2012" name="Environ. Microbiol.">
        <title>Genomic content of uncultured Bacteroidetes from contrasting oceanic provinces in the North Atlantic Ocean.</title>
        <authorList>
            <person name="Gomez-Pereira P.R."/>
            <person name="Schuler M."/>
            <person name="Fuchs B.M."/>
            <person name="Bennke C."/>
            <person name="Teeling H."/>
            <person name="Waldmann J."/>
            <person name="Richter M."/>
            <person name="Barbe V."/>
            <person name="Bataille E."/>
            <person name="Glockner F.O."/>
            <person name="Amann R."/>
        </authorList>
    </citation>
    <scope>NUCLEOTIDE SEQUENCE</scope>
</reference>
<gene>
    <name evidence="1" type="ORF">VIS_S3DLC50011</name>
</gene>
<accession>H6RHY4</accession>
<dbReference type="Pfam" id="PF07396">
    <property type="entry name" value="Porin_O_P"/>
    <property type="match status" value="1"/>
</dbReference>